<dbReference type="PANTHER" id="PTHR13568:SF9">
    <property type="entry name" value="TRANSMEMBRANE PROTEIN 203"/>
    <property type="match status" value="1"/>
</dbReference>
<feature type="transmembrane region" description="Helical" evidence="1">
    <location>
        <begin position="485"/>
        <end position="508"/>
    </location>
</feature>
<feature type="transmembrane region" description="Helical" evidence="1">
    <location>
        <begin position="422"/>
        <end position="444"/>
    </location>
</feature>
<feature type="domain" description="F-box" evidence="2">
    <location>
        <begin position="76"/>
        <end position="122"/>
    </location>
</feature>
<name>A0A9Q0LJE8_ANAIG</name>
<keyword evidence="1" id="KW-1133">Transmembrane helix</keyword>
<dbReference type="Pfam" id="PF12937">
    <property type="entry name" value="F-box-like"/>
    <property type="match status" value="1"/>
</dbReference>
<feature type="transmembrane region" description="Helical" evidence="1">
    <location>
        <begin position="293"/>
        <end position="318"/>
    </location>
</feature>
<evidence type="ECO:0000259" key="2">
    <source>
        <dbReference type="PROSITE" id="PS50181"/>
    </source>
</evidence>
<evidence type="ECO:0000313" key="3">
    <source>
        <dbReference type="EMBL" id="KAJ5073519.1"/>
    </source>
</evidence>
<dbReference type="Gene3D" id="1.20.1280.50">
    <property type="match status" value="1"/>
</dbReference>
<organism evidence="3 4">
    <name type="scientific">Anaeramoeba ignava</name>
    <name type="common">Anaerobic marine amoeba</name>
    <dbReference type="NCBI Taxonomy" id="1746090"/>
    <lineage>
        <taxon>Eukaryota</taxon>
        <taxon>Metamonada</taxon>
        <taxon>Anaeramoebidae</taxon>
        <taxon>Anaeramoeba</taxon>
    </lineage>
</organism>
<keyword evidence="1" id="KW-0472">Membrane</keyword>
<dbReference type="EMBL" id="JAPDFW010000074">
    <property type="protein sequence ID" value="KAJ5073519.1"/>
    <property type="molecule type" value="Genomic_DNA"/>
</dbReference>
<gene>
    <name evidence="3" type="ORF">M0811_08636</name>
</gene>
<protein>
    <submittedName>
        <fullName evidence="3">Fam11a b protein</fullName>
    </submittedName>
</protein>
<dbReference type="AlphaFoldDB" id="A0A9Q0LJE8"/>
<dbReference type="InterPro" id="IPR019396">
    <property type="entry name" value="TM_Fragile-X-F-assoc"/>
</dbReference>
<reference evidence="3" key="1">
    <citation type="submission" date="2022-10" db="EMBL/GenBank/DDBJ databases">
        <title>Novel sulphate-reducing endosymbionts in the free-living metamonad Anaeramoeba.</title>
        <authorList>
            <person name="Jerlstrom-Hultqvist J."/>
            <person name="Cepicka I."/>
            <person name="Gallot-Lavallee L."/>
            <person name="Salas-Leiva D."/>
            <person name="Curtis B.A."/>
            <person name="Zahonova K."/>
            <person name="Pipaliya S."/>
            <person name="Dacks J."/>
            <person name="Roger A.J."/>
        </authorList>
    </citation>
    <scope>NUCLEOTIDE SEQUENCE</scope>
    <source>
        <strain evidence="3">BMAN</strain>
    </source>
</reference>
<dbReference type="SUPFAM" id="SSF81383">
    <property type="entry name" value="F-box domain"/>
    <property type="match status" value="1"/>
</dbReference>
<dbReference type="OrthoDB" id="192402at2759"/>
<feature type="transmembrane region" description="Helical" evidence="1">
    <location>
        <begin position="360"/>
        <end position="379"/>
    </location>
</feature>
<dbReference type="Proteomes" id="UP001149090">
    <property type="component" value="Unassembled WGS sequence"/>
</dbReference>
<dbReference type="InterPro" id="IPR036047">
    <property type="entry name" value="F-box-like_dom_sf"/>
</dbReference>
<dbReference type="PANTHER" id="PTHR13568">
    <property type="entry name" value="FAM11A, B PROTEIN"/>
    <property type="match status" value="1"/>
</dbReference>
<dbReference type="SMART" id="SM00256">
    <property type="entry name" value="FBOX"/>
    <property type="match status" value="1"/>
</dbReference>
<feature type="transmembrane region" description="Helical" evidence="1">
    <location>
        <begin position="324"/>
        <end position="348"/>
    </location>
</feature>
<dbReference type="PROSITE" id="PS50181">
    <property type="entry name" value="FBOX"/>
    <property type="match status" value="1"/>
</dbReference>
<feature type="transmembrane region" description="Helical" evidence="1">
    <location>
        <begin position="391"/>
        <end position="415"/>
    </location>
</feature>
<proteinExistence type="predicted"/>
<keyword evidence="1" id="KW-0812">Transmembrane</keyword>
<accession>A0A9Q0LJE8</accession>
<evidence type="ECO:0000313" key="4">
    <source>
        <dbReference type="Proteomes" id="UP001149090"/>
    </source>
</evidence>
<comment type="caution">
    <text evidence="3">The sequence shown here is derived from an EMBL/GenBank/DDBJ whole genome shotgun (WGS) entry which is preliminary data.</text>
</comment>
<sequence length="553" mass="64621">MNPSLNALFDDELIDYTEISDNEDTNLLNQQENSNKFTLCRGFGVYIVTIDEFKEIQHSSFIQPLPNPKIPQPQKIPSIYDLPEEILLMIMEYLSPIEIIRASMTCKLLNDLSYDRELWRRIGIVYNKLFIWKRLELFQKNVFFGSIDVIGHQFNIDEEIKQLLDQRKIKFSNDIQFSRQFENLRMEDSLLSPSNLPEVSSLRFLSSFTPFRRNVYEPDSQTTFMDKTGKITPICVSSENSRIKYINLCQNPRESVISKVQYLHETFKAKEYFSKKEDGQRRKRVRRERQRNFYELLLILFVCLAHFSSVGFLIMLTWNIEKKMHYYTTLIAFPFLISFAGVGVFAFILSFYQSFRSDRVLLRLGAAILELIELSLVLICLRSDKLISSSWIIAFLPLFVLAFIGTSVSCYVVFYERRNASIFAIVFLVLCLLDFFLLFIVLKLDGIVHWSYSATFAPLYSIDLLPCLAICCTSFNLFSNVPQILVSLSTFVLLLPLGVFQVMLSFYLDSHTVAHFAYVMIPLYVLFGLFLCFSFPIFFVTLMGFFEKRYEHF</sequence>
<feature type="transmembrane region" description="Helical" evidence="1">
    <location>
        <begin position="456"/>
        <end position="478"/>
    </location>
</feature>
<dbReference type="InterPro" id="IPR001810">
    <property type="entry name" value="F-box_dom"/>
</dbReference>
<feature type="transmembrane region" description="Helical" evidence="1">
    <location>
        <begin position="520"/>
        <end position="546"/>
    </location>
</feature>
<keyword evidence="4" id="KW-1185">Reference proteome</keyword>
<evidence type="ECO:0000256" key="1">
    <source>
        <dbReference type="SAM" id="Phobius"/>
    </source>
</evidence>